<dbReference type="RefSeq" id="WP_202128479.1">
    <property type="nucleotide sequence ID" value="NZ_WUBI01000001.1"/>
</dbReference>
<name>A0A7X3IEV6_9BACL</name>
<comment type="caution">
    <text evidence="1">The sequence shown here is derived from an EMBL/GenBank/DDBJ whole genome shotgun (WGS) entry which is preliminary data.</text>
</comment>
<organism evidence="1 2">
    <name type="scientific">Paenibacillus dendrobii</name>
    <dbReference type="NCBI Taxonomy" id="2691084"/>
    <lineage>
        <taxon>Bacteria</taxon>
        <taxon>Bacillati</taxon>
        <taxon>Bacillota</taxon>
        <taxon>Bacilli</taxon>
        <taxon>Bacillales</taxon>
        <taxon>Paenibacillaceae</taxon>
        <taxon>Paenibacillus</taxon>
    </lineage>
</organism>
<dbReference type="EMBL" id="WUBI01000001">
    <property type="protein sequence ID" value="MWV42627.1"/>
    <property type="molecule type" value="Genomic_DNA"/>
</dbReference>
<sequence length="56" mass="6702">MYFKQMTEAEQEKKSYTILRQLGFVEREIMIGILRRQLLVLKCLRNNKMQKTLAPA</sequence>
<dbReference type="AlphaFoldDB" id="A0A7X3IEV6"/>
<gene>
    <name evidence="1" type="ORF">GRF59_03220</name>
</gene>
<keyword evidence="2" id="KW-1185">Reference proteome</keyword>
<proteinExistence type="predicted"/>
<accession>A0A7X3IEV6</accession>
<evidence type="ECO:0000313" key="1">
    <source>
        <dbReference type="EMBL" id="MWV42627.1"/>
    </source>
</evidence>
<dbReference type="Proteomes" id="UP000460318">
    <property type="component" value="Unassembled WGS sequence"/>
</dbReference>
<reference evidence="1 2" key="1">
    <citation type="submission" date="2019-12" db="EMBL/GenBank/DDBJ databases">
        <title>Paenibacillus sp. nov., an endophytic bacterium isolated from the stem of Dendrobium.</title>
        <authorList>
            <person name="Zhao R."/>
        </authorList>
    </citation>
    <scope>NUCLEOTIDE SEQUENCE [LARGE SCALE GENOMIC DNA]</scope>
    <source>
        <strain evidence="1 2">HJL G12</strain>
    </source>
</reference>
<protein>
    <submittedName>
        <fullName evidence="1">Uncharacterized protein</fullName>
    </submittedName>
</protein>
<evidence type="ECO:0000313" key="2">
    <source>
        <dbReference type="Proteomes" id="UP000460318"/>
    </source>
</evidence>